<dbReference type="AlphaFoldDB" id="A0AAN9L1Y0"/>
<feature type="compositionally biased region" description="Basic and acidic residues" evidence="1">
    <location>
        <begin position="1"/>
        <end position="14"/>
    </location>
</feature>
<feature type="compositionally biased region" description="Polar residues" evidence="1">
    <location>
        <begin position="142"/>
        <end position="179"/>
    </location>
</feature>
<reference evidence="2 3" key="1">
    <citation type="submission" date="2024-01" db="EMBL/GenBank/DDBJ databases">
        <title>The genomes of 5 underutilized Papilionoideae crops provide insights into root nodulation and disease resistanc.</title>
        <authorList>
            <person name="Jiang F."/>
        </authorList>
    </citation>
    <scope>NUCLEOTIDE SEQUENCE [LARGE SCALE GENOMIC DNA]</scope>
    <source>
        <strain evidence="2">JINMINGXINNONG_FW02</strain>
        <tissue evidence="2">Leaves</tissue>
    </source>
</reference>
<feature type="region of interest" description="Disordered" evidence="1">
    <location>
        <begin position="129"/>
        <end position="179"/>
    </location>
</feature>
<feature type="compositionally biased region" description="Low complexity" evidence="1">
    <location>
        <begin position="129"/>
        <end position="141"/>
    </location>
</feature>
<feature type="region of interest" description="Disordered" evidence="1">
    <location>
        <begin position="1"/>
        <end position="49"/>
    </location>
</feature>
<proteinExistence type="predicted"/>
<dbReference type="EMBL" id="JAYMYR010000071">
    <property type="protein sequence ID" value="KAK7326263.1"/>
    <property type="molecule type" value="Genomic_DNA"/>
</dbReference>
<evidence type="ECO:0000313" key="3">
    <source>
        <dbReference type="Proteomes" id="UP001374584"/>
    </source>
</evidence>
<comment type="caution">
    <text evidence="2">The sequence shown here is derived from an EMBL/GenBank/DDBJ whole genome shotgun (WGS) entry which is preliminary data.</text>
</comment>
<sequence>METKVDSREKEGNRTCRRHITEKKSKDRINPGPSDRIRSRTTERPNERKTLLHKEWSTMEHDCINTIVLVMTAIHMVVGSISTKNIALCMDLDHSSGTLSWELYSANHNVSPDGESTVGDNSGWTLIRGSNSGESSEASGNQPACQNAGPSNQRRSIQLSPSFKNSASGKSIQSSEWEV</sequence>
<accession>A0AAN9L1Y0</accession>
<organism evidence="2 3">
    <name type="scientific">Phaseolus coccineus</name>
    <name type="common">Scarlet runner bean</name>
    <name type="synonym">Phaseolus multiflorus</name>
    <dbReference type="NCBI Taxonomy" id="3886"/>
    <lineage>
        <taxon>Eukaryota</taxon>
        <taxon>Viridiplantae</taxon>
        <taxon>Streptophyta</taxon>
        <taxon>Embryophyta</taxon>
        <taxon>Tracheophyta</taxon>
        <taxon>Spermatophyta</taxon>
        <taxon>Magnoliopsida</taxon>
        <taxon>eudicotyledons</taxon>
        <taxon>Gunneridae</taxon>
        <taxon>Pentapetalae</taxon>
        <taxon>rosids</taxon>
        <taxon>fabids</taxon>
        <taxon>Fabales</taxon>
        <taxon>Fabaceae</taxon>
        <taxon>Papilionoideae</taxon>
        <taxon>50 kb inversion clade</taxon>
        <taxon>NPAAA clade</taxon>
        <taxon>indigoferoid/millettioid clade</taxon>
        <taxon>Phaseoleae</taxon>
        <taxon>Phaseolus</taxon>
    </lineage>
</organism>
<protein>
    <submittedName>
        <fullName evidence="2">Uncharacterized protein</fullName>
    </submittedName>
</protein>
<gene>
    <name evidence="2" type="ORF">VNO80_33078</name>
</gene>
<evidence type="ECO:0000256" key="1">
    <source>
        <dbReference type="SAM" id="MobiDB-lite"/>
    </source>
</evidence>
<name>A0AAN9L1Y0_PHACN</name>
<dbReference type="Proteomes" id="UP001374584">
    <property type="component" value="Unassembled WGS sequence"/>
</dbReference>
<feature type="compositionally biased region" description="Basic and acidic residues" evidence="1">
    <location>
        <begin position="22"/>
        <end position="49"/>
    </location>
</feature>
<keyword evidence="3" id="KW-1185">Reference proteome</keyword>
<evidence type="ECO:0000313" key="2">
    <source>
        <dbReference type="EMBL" id="KAK7326263.1"/>
    </source>
</evidence>